<feature type="repeat" description="ANK" evidence="1">
    <location>
        <begin position="203"/>
        <end position="235"/>
    </location>
</feature>
<feature type="repeat" description="ANK" evidence="1">
    <location>
        <begin position="170"/>
        <end position="202"/>
    </location>
</feature>
<accession>A0AAE0ZAL1</accession>
<feature type="region of interest" description="Disordered" evidence="2">
    <location>
        <begin position="572"/>
        <end position="622"/>
    </location>
</feature>
<name>A0AAE0ZAL1_9GAST</name>
<feature type="repeat" description="ANK" evidence="1">
    <location>
        <begin position="137"/>
        <end position="169"/>
    </location>
</feature>
<dbReference type="PROSITE" id="PS50297">
    <property type="entry name" value="ANK_REP_REGION"/>
    <property type="match status" value="3"/>
</dbReference>
<evidence type="ECO:0000313" key="3">
    <source>
        <dbReference type="EMBL" id="KAK3765770.1"/>
    </source>
</evidence>
<feature type="region of interest" description="Disordered" evidence="2">
    <location>
        <begin position="368"/>
        <end position="388"/>
    </location>
</feature>
<feature type="compositionally biased region" description="Basic and acidic residues" evidence="2">
    <location>
        <begin position="1"/>
        <end position="14"/>
    </location>
</feature>
<feature type="region of interest" description="Disordered" evidence="2">
    <location>
        <begin position="771"/>
        <end position="1024"/>
    </location>
</feature>
<evidence type="ECO:0000256" key="2">
    <source>
        <dbReference type="SAM" id="MobiDB-lite"/>
    </source>
</evidence>
<proteinExistence type="predicted"/>
<feature type="region of interest" description="Disordered" evidence="2">
    <location>
        <begin position="1"/>
        <end position="80"/>
    </location>
</feature>
<feature type="compositionally biased region" description="Low complexity" evidence="2">
    <location>
        <begin position="675"/>
        <end position="719"/>
    </location>
</feature>
<dbReference type="InterPro" id="IPR002110">
    <property type="entry name" value="Ankyrin_rpt"/>
</dbReference>
<dbReference type="Pfam" id="PF00023">
    <property type="entry name" value="Ank"/>
    <property type="match status" value="1"/>
</dbReference>
<dbReference type="InterPro" id="IPR036770">
    <property type="entry name" value="Ankyrin_rpt-contain_sf"/>
</dbReference>
<feature type="compositionally biased region" description="Low complexity" evidence="2">
    <location>
        <begin position="109"/>
        <end position="123"/>
    </location>
</feature>
<feature type="compositionally biased region" description="Polar residues" evidence="2">
    <location>
        <begin position="849"/>
        <end position="871"/>
    </location>
</feature>
<feature type="compositionally biased region" description="Polar residues" evidence="2">
    <location>
        <begin position="572"/>
        <end position="593"/>
    </location>
</feature>
<dbReference type="Gene3D" id="1.25.40.20">
    <property type="entry name" value="Ankyrin repeat-containing domain"/>
    <property type="match status" value="1"/>
</dbReference>
<feature type="compositionally biased region" description="Polar residues" evidence="2">
    <location>
        <begin position="377"/>
        <end position="388"/>
    </location>
</feature>
<dbReference type="PANTHER" id="PTHR24149">
    <property type="entry name" value="ANKYRIN REPEAT DOMAIN-CONTAINING PROTEIN 12"/>
    <property type="match status" value="1"/>
</dbReference>
<dbReference type="PROSITE" id="PS50088">
    <property type="entry name" value="ANK_REPEAT"/>
    <property type="match status" value="3"/>
</dbReference>
<dbReference type="Proteomes" id="UP001283361">
    <property type="component" value="Unassembled WGS sequence"/>
</dbReference>
<evidence type="ECO:0000313" key="4">
    <source>
        <dbReference type="Proteomes" id="UP001283361"/>
    </source>
</evidence>
<feature type="compositionally biased region" description="Basic and acidic residues" evidence="2">
    <location>
        <begin position="924"/>
        <end position="937"/>
    </location>
</feature>
<evidence type="ECO:0008006" key="5">
    <source>
        <dbReference type="Google" id="ProtNLM"/>
    </source>
</evidence>
<feature type="region of interest" description="Disordered" evidence="2">
    <location>
        <begin position="260"/>
        <end position="333"/>
    </location>
</feature>
<reference evidence="3" key="1">
    <citation type="journal article" date="2023" name="G3 (Bethesda)">
        <title>A reference genome for the long-term kleptoplast-retaining sea slug Elysia crispata morphotype clarki.</title>
        <authorList>
            <person name="Eastman K.E."/>
            <person name="Pendleton A.L."/>
            <person name="Shaikh M.A."/>
            <person name="Suttiyut T."/>
            <person name="Ogas R."/>
            <person name="Tomko P."/>
            <person name="Gavelis G."/>
            <person name="Widhalm J.R."/>
            <person name="Wisecaver J.H."/>
        </authorList>
    </citation>
    <scope>NUCLEOTIDE SEQUENCE</scope>
    <source>
        <strain evidence="3">ECLA1</strain>
    </source>
</reference>
<keyword evidence="1" id="KW-0040">ANK repeat</keyword>
<dbReference type="Pfam" id="PF12796">
    <property type="entry name" value="Ank_2"/>
    <property type="match status" value="1"/>
</dbReference>
<dbReference type="PANTHER" id="PTHR24149:SF14">
    <property type="entry name" value="ANKYRIN REPEAT DOMAIN 12"/>
    <property type="match status" value="1"/>
</dbReference>
<feature type="region of interest" description="Disordered" evidence="2">
    <location>
        <begin position="100"/>
        <end position="140"/>
    </location>
</feature>
<feature type="compositionally biased region" description="Low complexity" evidence="2">
    <location>
        <begin position="644"/>
        <end position="667"/>
    </location>
</feature>
<dbReference type="InterPro" id="IPR053210">
    <property type="entry name" value="ANKRD12"/>
</dbReference>
<organism evidence="3 4">
    <name type="scientific">Elysia crispata</name>
    <name type="common">lettuce slug</name>
    <dbReference type="NCBI Taxonomy" id="231223"/>
    <lineage>
        <taxon>Eukaryota</taxon>
        <taxon>Metazoa</taxon>
        <taxon>Spiralia</taxon>
        <taxon>Lophotrochozoa</taxon>
        <taxon>Mollusca</taxon>
        <taxon>Gastropoda</taxon>
        <taxon>Heterobranchia</taxon>
        <taxon>Euthyneura</taxon>
        <taxon>Panpulmonata</taxon>
        <taxon>Sacoglossa</taxon>
        <taxon>Placobranchoidea</taxon>
        <taxon>Plakobranchidae</taxon>
        <taxon>Elysia</taxon>
    </lineage>
</organism>
<feature type="compositionally biased region" description="Low complexity" evidence="2">
    <location>
        <begin position="886"/>
        <end position="904"/>
    </location>
</feature>
<dbReference type="GO" id="GO:0005654">
    <property type="term" value="C:nucleoplasm"/>
    <property type="evidence" value="ECO:0007669"/>
    <property type="project" value="TreeGrafter"/>
</dbReference>
<dbReference type="EMBL" id="JAWDGP010004277">
    <property type="protein sequence ID" value="KAK3765770.1"/>
    <property type="molecule type" value="Genomic_DNA"/>
</dbReference>
<gene>
    <name evidence="3" type="ORF">RRG08_026241</name>
</gene>
<dbReference type="SMART" id="SM00248">
    <property type="entry name" value="ANK"/>
    <property type="match status" value="3"/>
</dbReference>
<feature type="compositionally biased region" description="Low complexity" evidence="2">
    <location>
        <begin position="595"/>
        <end position="605"/>
    </location>
</feature>
<feature type="compositionally biased region" description="Basic and acidic residues" evidence="2">
    <location>
        <begin position="280"/>
        <end position="293"/>
    </location>
</feature>
<sequence length="1275" mass="135781">MSEKKSPPYKDKTQISKPLLADGKANKRKLVTPASPTDDDDKKNQQKRKRLAHHTGSMMAEGSPEHTSLGSPRGAGGATVSRLSVPYSERQQMALLMRMQDESSLGDASPKSPSSGSQVSSSKRTPAEKKVNKRNERGEAPLHMAAKKGDYKQTKRLLKAGASVNLKDFAGWTALHEACNSGNLRVARHLLKAGADVNVQGFDDDTPLHDASSNGHKKLVQLLLRNGADPHQPNLKGKTAVKVAATAEIEAILCNNSHSIGRESDLEDSAESSSDSNLSSKEEDRAGIDDDLKPQNPSSKADTFTTSASSTFISSSSGPTRRPSVPPSPDKMAASPRLFLKLQHKKSSSSSSTTDEQQRVLEWNVLSVEGPSEALPPSSSTEADTDSIHITQPSPTSFCAISKREEGNTWARVRGQSPLCAAGEASQSNNCPDSTVSASPCLTRTKTEPFTPRITDFPSLTISNIDGNEEDGPGEVFTHVSDGRGGGGHYAPSPSSSSNGKQHSHTPLPSSSLLVTTQNTSFSSTLSAASDAGEALRNKQIPSVLTLSSSSSSSTSFQQPLQTSVLQHTLHSQQHYTSARSPQNYHIQQQLQKHSIPTSSQTSSSYHGARGPVQTLPSSTFTSTQQSAVSSSFAPSSVPSISSAASSTSSSVSSSSSSSIMSLSSSSHRGPPGLSSMSSTSCQFSMVSSSVPSSSSSTGSQPGGPISSTITSAVASTTSGEARTVSGVAPFSGRSSGGGSIVTGLSDRAAAATGASVWEGNNLVPSSLAGLIGEDRSDTSSCDSPLRLETEERLSGSRPTTPKVPPLKIIMPPKQGTGNAGQTSASGGVSSNKGNKLPQAKPALPYVLNPSSNSSTTQGEGDSGEHNQTTEPGDSGVDGGGPGYFASIGGSSRPSSRAGVSSSSKLPDGGLEDIGPTSLDLDDGASRDEGSDSRADNTDGSGGKSEEGKRPTRTLRSHTAMLQQAQAKQESKDKPPDKEKNGGGSVTQEEGDNSSTTKSQRGDDSMADDSNVPHRKRKLRTKTEMQTIQTAAAAANTKLNQVLEKPPNPYETYLNLRRQIASRHRTLSNVAPKAPTGFKDFLMVTCTYVLQGNATSTLSVPMLPPPSFVPAPMKEFFNQQEKDRYRLRLQHTIEREKLMLSIEQEILREHGRAARAMANQRLPFSVCTILREEEIYNLQELEQVEDREKNVRSRYNGRQFISWLQAVDDKYEKIKHVLLMRHHHEAESLFAVQKLDWEWKLKECGLCDHKITPTIDDLHVPMVSVSNEFELPPSS</sequence>
<evidence type="ECO:0000256" key="1">
    <source>
        <dbReference type="PROSITE-ProRule" id="PRU00023"/>
    </source>
</evidence>
<keyword evidence="4" id="KW-1185">Reference proteome</keyword>
<feature type="compositionally biased region" description="Polar residues" evidence="2">
    <location>
        <begin position="816"/>
        <end position="834"/>
    </location>
</feature>
<feature type="compositionally biased region" description="Basic and acidic residues" evidence="2">
    <location>
        <begin position="125"/>
        <end position="140"/>
    </location>
</feature>
<comment type="caution">
    <text evidence="3">The sequence shown here is derived from an EMBL/GenBank/DDBJ whole genome shotgun (WGS) entry which is preliminary data.</text>
</comment>
<feature type="compositionally biased region" description="Low complexity" evidence="2">
    <location>
        <begin position="298"/>
        <end position="317"/>
    </location>
</feature>
<feature type="region of interest" description="Disordered" evidence="2">
    <location>
        <begin position="464"/>
        <end position="512"/>
    </location>
</feature>
<dbReference type="AlphaFoldDB" id="A0AAE0ZAL1"/>
<dbReference type="SUPFAM" id="SSF48403">
    <property type="entry name" value="Ankyrin repeat"/>
    <property type="match status" value="1"/>
</dbReference>
<protein>
    <recommendedName>
        <fullName evidence="5">Ankyrin repeat domain-containing protein 12</fullName>
    </recommendedName>
</protein>
<feature type="compositionally biased region" description="Basic and acidic residues" evidence="2">
    <location>
        <begin position="969"/>
        <end position="981"/>
    </location>
</feature>
<feature type="region of interest" description="Disordered" evidence="2">
    <location>
        <begin position="644"/>
        <end position="739"/>
    </location>
</feature>
<feature type="compositionally biased region" description="Basic and acidic residues" evidence="2">
    <location>
        <begin position="786"/>
        <end position="795"/>
    </location>
</feature>